<dbReference type="InterPro" id="IPR021150">
    <property type="entry name" value="Ubiq_cyt_c_chap"/>
</dbReference>
<protein>
    <recommendedName>
        <fullName evidence="2">Ubiquinol-cytochrome c chaperone domain-containing protein</fullName>
    </recommendedName>
</protein>
<dbReference type="PANTHER" id="PTHR12184">
    <property type="entry name" value="UBIQUINOL-CYTOCHROME C REDUCTASE COMPLEX ASSEMBLY FACTOR 1 FAMILY MEMBER"/>
    <property type="match status" value="1"/>
</dbReference>
<evidence type="ECO:0000256" key="1">
    <source>
        <dbReference type="ARBA" id="ARBA00006407"/>
    </source>
</evidence>
<reference evidence="4" key="2">
    <citation type="submission" date="2020-04" db="EMBL/GenBank/DDBJ databases">
        <authorList>
            <consortium name="NCBI Genome Project"/>
        </authorList>
    </citation>
    <scope>NUCLEOTIDE SEQUENCE</scope>
    <source>
        <strain evidence="4">CBS 342.82</strain>
    </source>
</reference>
<gene>
    <name evidence="4" type="ORF">K489DRAFT_381099</name>
</gene>
<dbReference type="GO" id="GO:0005739">
    <property type="term" value="C:mitochondrion"/>
    <property type="evidence" value="ECO:0007669"/>
    <property type="project" value="TreeGrafter"/>
</dbReference>
<reference evidence="4" key="3">
    <citation type="submission" date="2025-08" db="UniProtKB">
        <authorList>
            <consortium name="RefSeq"/>
        </authorList>
    </citation>
    <scope>IDENTIFICATION</scope>
    <source>
        <strain evidence="4">CBS 342.82</strain>
    </source>
</reference>
<dbReference type="GeneID" id="54362835"/>
<evidence type="ECO:0000313" key="4">
    <source>
        <dbReference type="RefSeq" id="XP_033459390.1"/>
    </source>
</evidence>
<feature type="domain" description="Ubiquinol-cytochrome c chaperone" evidence="2">
    <location>
        <begin position="141"/>
        <end position="282"/>
    </location>
</feature>
<sequence length="304" mass="33818">MLRQSIRSNSQIGRVNPFTARRAFGASSRLAVDGEQNSSRPPPPLPKFAEKAASVAAGPRASGFANIAAALRNSPALRGTTEPYIAYGGTEDLFLECNRQCNYTIPAILQKPPAEPPVTTEGEEIGVGTGWWFEPKAKGGLALPVTFNTWAQVMFIHMWLLTVRFRCFPKEYVKQWDQHLLDHFFYAAEDRMATWHRMSSRSIRNRYLKDLWTQWRGVILSYDEGLIKGDAVLATAVWRNIFNASDDVDVGDLATITAYMLKELKTLGEVQDELVTEGKIRFGDAAPLQKSSHGTDTAKPAAKP</sequence>
<dbReference type="Pfam" id="PF03981">
    <property type="entry name" value="Ubiq_cyt_C_chap"/>
    <property type="match status" value="1"/>
</dbReference>
<dbReference type="GO" id="GO:0034551">
    <property type="term" value="P:mitochondrial respiratory chain complex III assembly"/>
    <property type="evidence" value="ECO:0007669"/>
    <property type="project" value="TreeGrafter"/>
</dbReference>
<dbReference type="PANTHER" id="PTHR12184:SF1">
    <property type="entry name" value="UBIQUINOL-CYTOCHROME-C REDUCTASE COMPLEX ASSEMBLY FACTOR 1"/>
    <property type="match status" value="1"/>
</dbReference>
<organism evidence="4">
    <name type="scientific">Dissoconium aciculare CBS 342.82</name>
    <dbReference type="NCBI Taxonomy" id="1314786"/>
    <lineage>
        <taxon>Eukaryota</taxon>
        <taxon>Fungi</taxon>
        <taxon>Dikarya</taxon>
        <taxon>Ascomycota</taxon>
        <taxon>Pezizomycotina</taxon>
        <taxon>Dothideomycetes</taxon>
        <taxon>Dothideomycetidae</taxon>
        <taxon>Mycosphaerellales</taxon>
        <taxon>Dissoconiaceae</taxon>
        <taxon>Dissoconium</taxon>
    </lineage>
</organism>
<accession>A0A6J3M4E6</accession>
<reference evidence="4" key="1">
    <citation type="submission" date="2020-01" db="EMBL/GenBank/DDBJ databases">
        <authorList>
            <consortium name="DOE Joint Genome Institute"/>
            <person name="Haridas S."/>
            <person name="Albert R."/>
            <person name="Binder M."/>
            <person name="Bloem J."/>
            <person name="Labutti K."/>
            <person name="Salamov A."/>
            <person name="Andreopoulos B."/>
            <person name="Baker S.E."/>
            <person name="Barry K."/>
            <person name="Bills G."/>
            <person name="Bluhm B.H."/>
            <person name="Cannon C."/>
            <person name="Castanera R."/>
            <person name="Culley D.E."/>
            <person name="Daum C."/>
            <person name="Ezra D."/>
            <person name="Gonzalez J.B."/>
            <person name="Henrissat B."/>
            <person name="Kuo A."/>
            <person name="Liang C."/>
            <person name="Lipzen A."/>
            <person name="Lutzoni F."/>
            <person name="Magnuson J."/>
            <person name="Mondo S."/>
            <person name="Nolan M."/>
            <person name="Ohm R."/>
            <person name="Pangilinan J."/>
            <person name="Park H.-J."/>
            <person name="Ramirez L."/>
            <person name="Alfaro M."/>
            <person name="Sun H."/>
            <person name="Tritt A."/>
            <person name="Yoshinaga Y."/>
            <person name="Zwiers L.-H."/>
            <person name="Turgeon B.G."/>
            <person name="Goodwin S.B."/>
            <person name="Spatafora J.W."/>
            <person name="Crous P.W."/>
            <person name="Grigoriev I.V."/>
        </authorList>
    </citation>
    <scope>NUCLEOTIDE SEQUENCE</scope>
    <source>
        <strain evidence="4">CBS 342.82</strain>
    </source>
</reference>
<comment type="similarity">
    <text evidence="1">Belongs to the CBP3 family.</text>
</comment>
<keyword evidence="3" id="KW-1185">Reference proteome</keyword>
<name>A0A6J3M4E6_9PEZI</name>
<dbReference type="RefSeq" id="XP_033459390.1">
    <property type="nucleotide sequence ID" value="XM_033605035.1"/>
</dbReference>
<proteinExistence type="inferred from homology"/>
<evidence type="ECO:0000259" key="2">
    <source>
        <dbReference type="Pfam" id="PF03981"/>
    </source>
</evidence>
<evidence type="ECO:0000313" key="3">
    <source>
        <dbReference type="Proteomes" id="UP000504637"/>
    </source>
</evidence>
<dbReference type="OrthoDB" id="10253878at2759"/>
<dbReference type="AlphaFoldDB" id="A0A6J3M4E6"/>
<dbReference type="Proteomes" id="UP000504637">
    <property type="component" value="Unplaced"/>
</dbReference>
<dbReference type="InterPro" id="IPR007129">
    <property type="entry name" value="Ubiqinol_cyt_c_chaperone_CPB3"/>
</dbReference>